<dbReference type="Pfam" id="PF05649">
    <property type="entry name" value="Peptidase_M13_N"/>
    <property type="match status" value="1"/>
</dbReference>
<dbReference type="CDD" id="cd08662">
    <property type="entry name" value="M13"/>
    <property type="match status" value="1"/>
</dbReference>
<dbReference type="AlphaFoldDB" id="A0A9J6CJ14"/>
<evidence type="ECO:0000259" key="10">
    <source>
        <dbReference type="Pfam" id="PF01431"/>
    </source>
</evidence>
<gene>
    <name evidence="12" type="ORF">PVAND_011270</name>
</gene>
<dbReference type="Gene3D" id="1.10.1380.10">
    <property type="entry name" value="Neutral endopeptidase , domain2"/>
    <property type="match status" value="1"/>
</dbReference>
<evidence type="ECO:0000313" key="12">
    <source>
        <dbReference type="EMBL" id="KAG5681863.1"/>
    </source>
</evidence>
<organism evidence="12 13">
    <name type="scientific">Polypedilum vanderplanki</name>
    <name type="common">Sleeping chironomid midge</name>
    <dbReference type="NCBI Taxonomy" id="319348"/>
    <lineage>
        <taxon>Eukaryota</taxon>
        <taxon>Metazoa</taxon>
        <taxon>Ecdysozoa</taxon>
        <taxon>Arthropoda</taxon>
        <taxon>Hexapoda</taxon>
        <taxon>Insecta</taxon>
        <taxon>Pterygota</taxon>
        <taxon>Neoptera</taxon>
        <taxon>Endopterygota</taxon>
        <taxon>Diptera</taxon>
        <taxon>Nematocera</taxon>
        <taxon>Chironomoidea</taxon>
        <taxon>Chironomidae</taxon>
        <taxon>Chironominae</taxon>
        <taxon>Polypedilum</taxon>
        <taxon>Polypedilum</taxon>
    </lineage>
</organism>
<dbReference type="OrthoDB" id="6475849at2759"/>
<evidence type="ECO:0000256" key="5">
    <source>
        <dbReference type="ARBA" id="ARBA00022723"/>
    </source>
</evidence>
<dbReference type="EMBL" id="JADBJN010000001">
    <property type="protein sequence ID" value="KAG5681863.1"/>
    <property type="molecule type" value="Genomic_DNA"/>
</dbReference>
<feature type="domain" description="Peptidase M13 C-terminal" evidence="10">
    <location>
        <begin position="494"/>
        <end position="680"/>
    </location>
</feature>
<sequence length="689" mass="80501">MKLESLANIVIIFVSYLCVNHVNAKEDFCTSTECIHASALMLERINIDANPCENFYDFACGSFIDDTLVPDELYTVSVTGQYKDKVDQQLYSFIQQPNGELERLMYELHEACMERNDLHTEDDGVKELKEMIEKLGGWPLIMNETEWNENDDTKWSLSEKIQEIRVMFGHRTDKIIDITSFILLLQSDTDNSVSYSSSHRRPYKDYISQTAYTLSPVDQNIHVNKSEIDDMLDFEYKLNKLNYRLRRLSSKFDLKAQSKDFVENLFALQWFEYFHPSQLRDVTAEIKEIDSDNESINVFDEMRDLLSSTSIRTQANFLIWRLLDYAGSQIAGPIKIFKFQFERKVNGRMDMEQLWKHCIDVVQHELPYASGAIITKNLPNDFKSSINEIYIRVKEEFAQLIAKTALLDDTEREKLKSKLQTLIPLISHPTAGFNQSEIVEFYNEIKINSKHYITNLIQLRIIDADNKFKQTYATASVNDVENWKKYLPPTSLAAFYSDSDNTLRISTSVLMQIINSDNSMKFLNYGTTGFIIAHEISHIVNQFINQANTWPEKYRNEFMARKQCLIEQYNVYQDPETLKMLDGKRLVSENIADLTGIRLAYGAYDRWNREFNGTRRKLIGVDFTQNQLFWIHTAQKFCSVTREEEIKRKIDNDFKATDRYRVIGMVQNSENFATDFKCAMNHVKKCVIW</sequence>
<dbReference type="Proteomes" id="UP001107558">
    <property type="component" value="Chromosome 1"/>
</dbReference>
<evidence type="ECO:0000256" key="8">
    <source>
        <dbReference type="ARBA" id="ARBA00023049"/>
    </source>
</evidence>
<keyword evidence="6" id="KW-0378">Hydrolase</keyword>
<comment type="similarity">
    <text evidence="3">Belongs to the peptidase M13 family.</text>
</comment>
<comment type="caution">
    <text evidence="12">The sequence shown here is derived from an EMBL/GenBank/DDBJ whole genome shotgun (WGS) entry which is preliminary data.</text>
</comment>
<reference evidence="12" key="1">
    <citation type="submission" date="2021-03" db="EMBL/GenBank/DDBJ databases">
        <title>Chromosome level genome of the anhydrobiotic midge Polypedilum vanderplanki.</title>
        <authorList>
            <person name="Yoshida Y."/>
            <person name="Kikawada T."/>
            <person name="Gusev O."/>
        </authorList>
    </citation>
    <scope>NUCLEOTIDE SEQUENCE</scope>
    <source>
        <strain evidence="12">NIAS01</strain>
        <tissue evidence="12">Whole body or cell culture</tissue>
    </source>
</reference>
<keyword evidence="9" id="KW-0732">Signal</keyword>
<dbReference type="Gene3D" id="3.40.390.10">
    <property type="entry name" value="Collagenase (Catalytic Domain)"/>
    <property type="match status" value="1"/>
</dbReference>
<keyword evidence="4" id="KW-0645">Protease</keyword>
<protein>
    <submittedName>
        <fullName evidence="12">Uncharacterized protein</fullName>
    </submittedName>
</protein>
<proteinExistence type="inferred from homology"/>
<dbReference type="GO" id="GO:0046872">
    <property type="term" value="F:metal ion binding"/>
    <property type="evidence" value="ECO:0007669"/>
    <property type="project" value="UniProtKB-KW"/>
</dbReference>
<evidence type="ECO:0000256" key="7">
    <source>
        <dbReference type="ARBA" id="ARBA00022833"/>
    </source>
</evidence>
<feature type="chain" id="PRO_5039938338" evidence="9">
    <location>
        <begin position="25"/>
        <end position="689"/>
    </location>
</feature>
<dbReference type="PANTHER" id="PTHR11733:SF240">
    <property type="entry name" value="GH14155P-RELATED"/>
    <property type="match status" value="1"/>
</dbReference>
<dbReference type="InterPro" id="IPR042089">
    <property type="entry name" value="Peptidase_M13_dom_2"/>
</dbReference>
<keyword evidence="8" id="KW-0482">Metalloprotease</keyword>
<dbReference type="InterPro" id="IPR024079">
    <property type="entry name" value="MetalloPept_cat_dom_sf"/>
</dbReference>
<evidence type="ECO:0000256" key="3">
    <source>
        <dbReference type="ARBA" id="ARBA00007357"/>
    </source>
</evidence>
<name>A0A9J6CJ14_POLVA</name>
<dbReference type="GO" id="GO:0005886">
    <property type="term" value="C:plasma membrane"/>
    <property type="evidence" value="ECO:0007669"/>
    <property type="project" value="UniProtKB-SubCell"/>
</dbReference>
<dbReference type="InterPro" id="IPR008753">
    <property type="entry name" value="Peptidase_M13_N"/>
</dbReference>
<dbReference type="Pfam" id="PF01431">
    <property type="entry name" value="Peptidase_M13"/>
    <property type="match status" value="1"/>
</dbReference>
<dbReference type="InterPro" id="IPR000718">
    <property type="entry name" value="Peptidase_M13"/>
</dbReference>
<comment type="subcellular location">
    <subcellularLocation>
        <location evidence="2">Cell membrane</location>
        <topology evidence="2">Single-pass type II membrane protein</topology>
    </subcellularLocation>
</comment>
<dbReference type="GO" id="GO:0016485">
    <property type="term" value="P:protein processing"/>
    <property type="evidence" value="ECO:0007669"/>
    <property type="project" value="TreeGrafter"/>
</dbReference>
<evidence type="ECO:0000313" key="13">
    <source>
        <dbReference type="Proteomes" id="UP001107558"/>
    </source>
</evidence>
<feature type="signal peptide" evidence="9">
    <location>
        <begin position="1"/>
        <end position="24"/>
    </location>
</feature>
<dbReference type="InterPro" id="IPR018497">
    <property type="entry name" value="Peptidase_M13_C"/>
</dbReference>
<keyword evidence="7" id="KW-0862">Zinc</keyword>
<evidence type="ECO:0000256" key="4">
    <source>
        <dbReference type="ARBA" id="ARBA00022670"/>
    </source>
</evidence>
<feature type="domain" description="Peptidase M13 N-terminal" evidence="11">
    <location>
        <begin position="51"/>
        <end position="429"/>
    </location>
</feature>
<accession>A0A9J6CJ14</accession>
<dbReference type="SUPFAM" id="SSF55486">
    <property type="entry name" value="Metalloproteases ('zincins'), catalytic domain"/>
    <property type="match status" value="1"/>
</dbReference>
<evidence type="ECO:0000256" key="1">
    <source>
        <dbReference type="ARBA" id="ARBA00001947"/>
    </source>
</evidence>
<keyword evidence="5" id="KW-0479">Metal-binding</keyword>
<keyword evidence="13" id="KW-1185">Reference proteome</keyword>
<evidence type="ECO:0000259" key="11">
    <source>
        <dbReference type="Pfam" id="PF05649"/>
    </source>
</evidence>
<comment type="cofactor">
    <cofactor evidence="1">
        <name>Zn(2+)</name>
        <dbReference type="ChEBI" id="CHEBI:29105"/>
    </cofactor>
</comment>
<dbReference type="PANTHER" id="PTHR11733">
    <property type="entry name" value="ZINC METALLOPROTEASE FAMILY M13 NEPRILYSIN-RELATED"/>
    <property type="match status" value="1"/>
</dbReference>
<evidence type="ECO:0000256" key="2">
    <source>
        <dbReference type="ARBA" id="ARBA00004401"/>
    </source>
</evidence>
<dbReference type="GO" id="GO:0004222">
    <property type="term" value="F:metalloendopeptidase activity"/>
    <property type="evidence" value="ECO:0007669"/>
    <property type="project" value="InterPro"/>
</dbReference>
<evidence type="ECO:0000256" key="9">
    <source>
        <dbReference type="SAM" id="SignalP"/>
    </source>
</evidence>
<dbReference type="PROSITE" id="PS51885">
    <property type="entry name" value="NEPRILYSIN"/>
    <property type="match status" value="1"/>
</dbReference>
<evidence type="ECO:0000256" key="6">
    <source>
        <dbReference type="ARBA" id="ARBA00022801"/>
    </source>
</evidence>